<accession>A0A0A9HSD3</accession>
<reference evidence="1" key="1">
    <citation type="submission" date="2014-09" db="EMBL/GenBank/DDBJ databases">
        <authorList>
            <person name="Magalhaes I.L.F."/>
            <person name="Oliveira U."/>
            <person name="Santos F.R."/>
            <person name="Vidigal T.H.D.A."/>
            <person name="Brescovit A.D."/>
            <person name="Santos A.J."/>
        </authorList>
    </citation>
    <scope>NUCLEOTIDE SEQUENCE</scope>
    <source>
        <tissue evidence="1">Shoot tissue taken approximately 20 cm above the soil surface</tissue>
    </source>
</reference>
<protein>
    <submittedName>
        <fullName evidence="1">Uncharacterized protein</fullName>
    </submittedName>
</protein>
<dbReference type="AlphaFoldDB" id="A0A0A9HSD3"/>
<proteinExistence type="predicted"/>
<evidence type="ECO:0000313" key="1">
    <source>
        <dbReference type="EMBL" id="JAE38734.1"/>
    </source>
</evidence>
<reference evidence="1" key="2">
    <citation type="journal article" date="2015" name="Data Brief">
        <title>Shoot transcriptome of the giant reed, Arundo donax.</title>
        <authorList>
            <person name="Barrero R.A."/>
            <person name="Guerrero F.D."/>
            <person name="Moolhuijzen P."/>
            <person name="Goolsby J.A."/>
            <person name="Tidwell J."/>
            <person name="Bellgard S.E."/>
            <person name="Bellgard M.I."/>
        </authorList>
    </citation>
    <scope>NUCLEOTIDE SEQUENCE</scope>
    <source>
        <tissue evidence="1">Shoot tissue taken approximately 20 cm above the soil surface</tissue>
    </source>
</reference>
<organism evidence="1">
    <name type="scientific">Arundo donax</name>
    <name type="common">Giant reed</name>
    <name type="synonym">Donax arundinaceus</name>
    <dbReference type="NCBI Taxonomy" id="35708"/>
    <lineage>
        <taxon>Eukaryota</taxon>
        <taxon>Viridiplantae</taxon>
        <taxon>Streptophyta</taxon>
        <taxon>Embryophyta</taxon>
        <taxon>Tracheophyta</taxon>
        <taxon>Spermatophyta</taxon>
        <taxon>Magnoliopsida</taxon>
        <taxon>Liliopsida</taxon>
        <taxon>Poales</taxon>
        <taxon>Poaceae</taxon>
        <taxon>PACMAD clade</taxon>
        <taxon>Arundinoideae</taxon>
        <taxon>Arundineae</taxon>
        <taxon>Arundo</taxon>
    </lineage>
</organism>
<dbReference type="EMBL" id="GBRH01159162">
    <property type="protein sequence ID" value="JAE38734.1"/>
    <property type="molecule type" value="Transcribed_RNA"/>
</dbReference>
<sequence>MQVSICFPFDHIDPVFKHNP</sequence>
<name>A0A0A9HSD3_ARUDO</name>